<organism evidence="2 3">
    <name type="scientific">Ascaris lumbricoides</name>
    <name type="common">Giant roundworm</name>
    <dbReference type="NCBI Taxonomy" id="6252"/>
    <lineage>
        <taxon>Eukaryota</taxon>
        <taxon>Metazoa</taxon>
        <taxon>Ecdysozoa</taxon>
        <taxon>Nematoda</taxon>
        <taxon>Chromadorea</taxon>
        <taxon>Rhabditida</taxon>
        <taxon>Spirurina</taxon>
        <taxon>Ascaridomorpha</taxon>
        <taxon>Ascaridoidea</taxon>
        <taxon>Ascarididae</taxon>
        <taxon>Ascaris</taxon>
    </lineage>
</organism>
<protein>
    <submittedName>
        <fullName evidence="3">Na_Ca_ex domain-containing protein</fullName>
    </submittedName>
</protein>
<feature type="transmembrane region" description="Helical" evidence="1">
    <location>
        <begin position="73"/>
        <end position="91"/>
    </location>
</feature>
<evidence type="ECO:0000313" key="3">
    <source>
        <dbReference type="WBParaSite" id="ALUE_0002207701-mRNA-1"/>
    </source>
</evidence>
<keyword evidence="1" id="KW-1133">Transmembrane helix</keyword>
<keyword evidence="1" id="KW-0812">Transmembrane</keyword>
<sequence>MNVLSVILTINTHLTFILSVIPNMALIYLSFTSRVPEIRGFRVIIAAQSITEILTAVEMSLTEMGIFEFANKIYVIMVGVVASMPTASLILYGVHNFLININVCLIPVVFLYRFAHICE</sequence>
<reference evidence="3" key="1">
    <citation type="submission" date="2017-02" db="UniProtKB">
        <authorList>
            <consortium name="WormBaseParasite"/>
        </authorList>
    </citation>
    <scope>IDENTIFICATION</scope>
</reference>
<dbReference type="WBParaSite" id="ALUE_0002207701-mRNA-1">
    <property type="protein sequence ID" value="ALUE_0002207701-mRNA-1"/>
    <property type="gene ID" value="ALUE_0002207701"/>
</dbReference>
<keyword evidence="2" id="KW-1185">Reference proteome</keyword>
<dbReference type="Proteomes" id="UP000036681">
    <property type="component" value="Unplaced"/>
</dbReference>
<evidence type="ECO:0000256" key="1">
    <source>
        <dbReference type="SAM" id="Phobius"/>
    </source>
</evidence>
<dbReference type="AlphaFoldDB" id="A0A0M3ITJ9"/>
<evidence type="ECO:0000313" key="2">
    <source>
        <dbReference type="Proteomes" id="UP000036681"/>
    </source>
</evidence>
<feature type="transmembrane region" description="Helical" evidence="1">
    <location>
        <begin position="6"/>
        <end position="29"/>
    </location>
</feature>
<keyword evidence="1" id="KW-0472">Membrane</keyword>
<feature type="transmembrane region" description="Helical" evidence="1">
    <location>
        <begin position="97"/>
        <end position="115"/>
    </location>
</feature>
<name>A0A0M3ITJ9_ASCLU</name>
<proteinExistence type="predicted"/>
<accession>A0A0M3ITJ9</accession>